<dbReference type="Proteomes" id="UP001580407">
    <property type="component" value="Unassembled WGS sequence"/>
</dbReference>
<evidence type="ECO:0000256" key="1">
    <source>
        <dbReference type="SAM" id="MobiDB-lite"/>
    </source>
</evidence>
<evidence type="ECO:0000313" key="3">
    <source>
        <dbReference type="Proteomes" id="UP001580407"/>
    </source>
</evidence>
<keyword evidence="3" id="KW-1185">Reference proteome</keyword>
<gene>
    <name evidence="2" type="ORF">ACE3NQ_21045</name>
</gene>
<organism evidence="2 3">
    <name type="scientific">Paenibacillus terreus</name>
    <dbReference type="NCBI Taxonomy" id="1387834"/>
    <lineage>
        <taxon>Bacteria</taxon>
        <taxon>Bacillati</taxon>
        <taxon>Bacillota</taxon>
        <taxon>Bacilli</taxon>
        <taxon>Bacillales</taxon>
        <taxon>Paenibacillaceae</taxon>
        <taxon>Paenibacillus</taxon>
    </lineage>
</organism>
<protein>
    <submittedName>
        <fullName evidence="2">Uncharacterized protein</fullName>
    </submittedName>
</protein>
<sequence>MRWLGWLMKTGLTVVLISGLTLLTTGMVVNAYLKSLLESFNIQLENEPAIGLNVFGGGLFGSKQPDSGSTESAVTGNPGETGSTPVQQGDTPPAKPSSEEVPDGALPVMGSSQDETTPNEASGEASEEGTSGASNSDAAGSGGEELVMTPGEIAEKKDSLPEAEKQQIFTMLMNKLPAEDMQKISAAMEDGLTETELQEIEQVIAKRMTTEEYTKLMELLKK</sequence>
<proteinExistence type="predicted"/>
<feature type="compositionally biased region" description="Polar residues" evidence="1">
    <location>
        <begin position="64"/>
        <end position="90"/>
    </location>
</feature>
<feature type="region of interest" description="Disordered" evidence="1">
    <location>
        <begin position="63"/>
        <end position="145"/>
    </location>
</feature>
<feature type="compositionally biased region" description="Low complexity" evidence="1">
    <location>
        <begin position="120"/>
        <end position="139"/>
    </location>
</feature>
<dbReference type="RefSeq" id="WP_375527137.1">
    <property type="nucleotide sequence ID" value="NZ_JBHILM010000026.1"/>
</dbReference>
<name>A0ABV5BCI2_9BACL</name>
<reference evidence="2 3" key="1">
    <citation type="submission" date="2024-09" db="EMBL/GenBank/DDBJ databases">
        <authorList>
            <person name="Ruan L."/>
        </authorList>
    </citation>
    <scope>NUCLEOTIDE SEQUENCE [LARGE SCALE GENOMIC DNA]</scope>
    <source>
        <strain evidence="2 3">D33</strain>
    </source>
</reference>
<dbReference type="EMBL" id="JBHILM010000026">
    <property type="protein sequence ID" value="MFB5683407.1"/>
    <property type="molecule type" value="Genomic_DNA"/>
</dbReference>
<evidence type="ECO:0000313" key="2">
    <source>
        <dbReference type="EMBL" id="MFB5683407.1"/>
    </source>
</evidence>
<accession>A0ABV5BCI2</accession>
<feature type="compositionally biased region" description="Polar residues" evidence="1">
    <location>
        <begin position="110"/>
        <end position="119"/>
    </location>
</feature>
<comment type="caution">
    <text evidence="2">The sequence shown here is derived from an EMBL/GenBank/DDBJ whole genome shotgun (WGS) entry which is preliminary data.</text>
</comment>